<evidence type="ECO:0000313" key="1">
    <source>
        <dbReference type="EMBL" id="TFK66711.1"/>
    </source>
</evidence>
<dbReference type="EMBL" id="ML208396">
    <property type="protein sequence ID" value="TFK66711.1"/>
    <property type="molecule type" value="Genomic_DNA"/>
</dbReference>
<name>A0ACD3ALV7_9AGAR</name>
<sequence length="348" mass="38004">MNILGLQSLTPSLLSLLSIVLLLVCTFGAPFSNGIWLFSLRINTSDGVHDARYGLFGYCVPSVKFCSKPTLGYIINDSIATAFRAPGLQQALSSTLTKFLILVPIGCGVSIVMLLVVGGIYLSKKNLLKGGMSCFPMTYRYARGLDAMVGLAFFITGVAFVVELAVAGILSSKVKAQKNPNLKMVWGNIIYLTAIALFGITWNYVLIFLFKKDIRDEIVKNCYYGAIHKPQYTAPNTESQFLGPVPPAPSPPVTQYPHPTQPQSLPSSNPQYGQYPDPQFTGSPGPQYSTIGSPYPPQDPSYATTAPNPQYPTPNPQYPNTNQYPNTYQHPNANQYPTPHGSPAPYQY</sequence>
<gene>
    <name evidence="1" type="ORF">BDN72DRAFT_843869</name>
</gene>
<protein>
    <submittedName>
        <fullName evidence="1">Uncharacterized protein</fullName>
    </submittedName>
</protein>
<evidence type="ECO:0000313" key="2">
    <source>
        <dbReference type="Proteomes" id="UP000308600"/>
    </source>
</evidence>
<reference evidence="1 2" key="1">
    <citation type="journal article" date="2019" name="Nat. Ecol. Evol.">
        <title>Megaphylogeny resolves global patterns of mushroom evolution.</title>
        <authorList>
            <person name="Varga T."/>
            <person name="Krizsan K."/>
            <person name="Foldi C."/>
            <person name="Dima B."/>
            <person name="Sanchez-Garcia M."/>
            <person name="Sanchez-Ramirez S."/>
            <person name="Szollosi G.J."/>
            <person name="Szarkandi J.G."/>
            <person name="Papp V."/>
            <person name="Albert L."/>
            <person name="Andreopoulos W."/>
            <person name="Angelini C."/>
            <person name="Antonin V."/>
            <person name="Barry K.W."/>
            <person name="Bougher N.L."/>
            <person name="Buchanan P."/>
            <person name="Buyck B."/>
            <person name="Bense V."/>
            <person name="Catcheside P."/>
            <person name="Chovatia M."/>
            <person name="Cooper J."/>
            <person name="Damon W."/>
            <person name="Desjardin D."/>
            <person name="Finy P."/>
            <person name="Geml J."/>
            <person name="Haridas S."/>
            <person name="Hughes K."/>
            <person name="Justo A."/>
            <person name="Karasinski D."/>
            <person name="Kautmanova I."/>
            <person name="Kiss B."/>
            <person name="Kocsube S."/>
            <person name="Kotiranta H."/>
            <person name="LaButti K.M."/>
            <person name="Lechner B.E."/>
            <person name="Liimatainen K."/>
            <person name="Lipzen A."/>
            <person name="Lukacs Z."/>
            <person name="Mihaltcheva S."/>
            <person name="Morgado L.N."/>
            <person name="Niskanen T."/>
            <person name="Noordeloos M.E."/>
            <person name="Ohm R.A."/>
            <person name="Ortiz-Santana B."/>
            <person name="Ovrebo C."/>
            <person name="Racz N."/>
            <person name="Riley R."/>
            <person name="Savchenko A."/>
            <person name="Shiryaev A."/>
            <person name="Soop K."/>
            <person name="Spirin V."/>
            <person name="Szebenyi C."/>
            <person name="Tomsovsky M."/>
            <person name="Tulloss R.E."/>
            <person name="Uehling J."/>
            <person name="Grigoriev I.V."/>
            <person name="Vagvolgyi C."/>
            <person name="Papp T."/>
            <person name="Martin F.M."/>
            <person name="Miettinen O."/>
            <person name="Hibbett D.S."/>
            <person name="Nagy L.G."/>
        </authorList>
    </citation>
    <scope>NUCLEOTIDE SEQUENCE [LARGE SCALE GENOMIC DNA]</scope>
    <source>
        <strain evidence="1 2">NL-1719</strain>
    </source>
</reference>
<accession>A0ACD3ALV7</accession>
<organism evidence="1 2">
    <name type="scientific">Pluteus cervinus</name>
    <dbReference type="NCBI Taxonomy" id="181527"/>
    <lineage>
        <taxon>Eukaryota</taxon>
        <taxon>Fungi</taxon>
        <taxon>Dikarya</taxon>
        <taxon>Basidiomycota</taxon>
        <taxon>Agaricomycotina</taxon>
        <taxon>Agaricomycetes</taxon>
        <taxon>Agaricomycetidae</taxon>
        <taxon>Agaricales</taxon>
        <taxon>Pluteineae</taxon>
        <taxon>Pluteaceae</taxon>
        <taxon>Pluteus</taxon>
    </lineage>
</organism>
<proteinExistence type="predicted"/>
<dbReference type="Proteomes" id="UP000308600">
    <property type="component" value="Unassembled WGS sequence"/>
</dbReference>
<keyword evidence="2" id="KW-1185">Reference proteome</keyword>